<proteinExistence type="predicted"/>
<dbReference type="EMBL" id="UPXZ01000018">
    <property type="protein sequence ID" value="VBB44306.1"/>
    <property type="molecule type" value="Genomic_DNA"/>
</dbReference>
<evidence type="ECO:0000259" key="3">
    <source>
        <dbReference type="Pfam" id="PF14257"/>
    </source>
</evidence>
<reference evidence="4" key="1">
    <citation type="submission" date="2018-07" db="EMBL/GenBank/DDBJ databases">
        <authorList>
            <consortium name="Genoscope - CEA"/>
            <person name="William W."/>
        </authorList>
    </citation>
    <scope>NUCLEOTIDE SEQUENCE</scope>
    <source>
        <strain evidence="4">IK1</strain>
    </source>
</reference>
<sequence>MKTTKVLSVLFVIFILYNCSKPALKTEYESYATDSVVSSSESDKSGFVSSSAAVENNKDAEHKFVRTADLKFKVKSVLKSTYNIEDITVREGGFVTLSNLNSQKNETKTTAISFDSTLETTYFTVSNTMTIRIPNVKLDTVLKQIANNIEYLDFRIIKADDVRLQLLSNDLAQKRSAKHEERLTKAIDNQGKKLYETSDAEENLVNVQEQADNAKVANLSLNDQIKYSTVNIEIYQRETVKREIYANEKNISEYTPGFGFKLWDAIKYGWSIIQSIIVFFVQFWTLFLLFGIGYFIYKKIKINNKEKNTEK</sequence>
<evidence type="ECO:0000256" key="2">
    <source>
        <dbReference type="SAM" id="Phobius"/>
    </source>
</evidence>
<dbReference type="AlphaFoldDB" id="A0A653A8A7"/>
<dbReference type="InterPro" id="IPR025645">
    <property type="entry name" value="DUF4349"/>
</dbReference>
<evidence type="ECO:0000256" key="1">
    <source>
        <dbReference type="SAM" id="Coils"/>
    </source>
</evidence>
<evidence type="ECO:0000313" key="4">
    <source>
        <dbReference type="EMBL" id="VBB44306.1"/>
    </source>
</evidence>
<feature type="domain" description="DUF4349" evidence="3">
    <location>
        <begin position="63"/>
        <end position="297"/>
    </location>
</feature>
<keyword evidence="2" id="KW-0472">Membrane</keyword>
<name>A0A653A8A7_9BACT</name>
<feature type="coiled-coil region" evidence="1">
    <location>
        <begin position="197"/>
        <end position="224"/>
    </location>
</feature>
<keyword evidence="2" id="KW-1133">Transmembrane helix</keyword>
<organism evidence="4">
    <name type="scientific">uncultured Paludibacter sp</name>
    <dbReference type="NCBI Taxonomy" id="497635"/>
    <lineage>
        <taxon>Bacteria</taxon>
        <taxon>Pseudomonadati</taxon>
        <taxon>Bacteroidota</taxon>
        <taxon>Bacteroidia</taxon>
        <taxon>Bacteroidales</taxon>
        <taxon>Paludibacteraceae</taxon>
        <taxon>Paludibacter</taxon>
        <taxon>environmental samples</taxon>
    </lineage>
</organism>
<keyword evidence="1" id="KW-0175">Coiled coil</keyword>
<accession>A0A653A8A7</accession>
<protein>
    <recommendedName>
        <fullName evidence="3">DUF4349 domain-containing protein</fullName>
    </recommendedName>
</protein>
<feature type="transmembrane region" description="Helical" evidence="2">
    <location>
        <begin position="276"/>
        <end position="297"/>
    </location>
</feature>
<dbReference type="Pfam" id="PF14257">
    <property type="entry name" value="DUF4349"/>
    <property type="match status" value="1"/>
</dbReference>
<gene>
    <name evidence="4" type="ORF">TRIP_D250050</name>
</gene>
<keyword evidence="2" id="KW-0812">Transmembrane</keyword>